<feature type="non-terminal residue" evidence="3">
    <location>
        <position position="57"/>
    </location>
</feature>
<dbReference type="PANTHER" id="PTHR47447:SF28">
    <property type="entry name" value="PENTACOTRIPEPTIDE-REPEAT REGION OF PRORP DOMAIN-CONTAINING PROTEIN"/>
    <property type="match status" value="1"/>
</dbReference>
<sequence>MRAAGVEPDRVTYNVLLNACAVARAGPERAMAIFDAMVAEGISPDVISYTSLIKAIC</sequence>
<gene>
    <name evidence="3" type="ORF">BU14_0106s0036</name>
</gene>
<dbReference type="Gene3D" id="1.25.40.10">
    <property type="entry name" value="Tetratricopeptide repeat domain"/>
    <property type="match status" value="1"/>
</dbReference>
<evidence type="ECO:0000256" key="2">
    <source>
        <dbReference type="PROSITE-ProRule" id="PRU00708"/>
    </source>
</evidence>
<proteinExistence type="predicted"/>
<name>A0A1X6PCG6_PORUM</name>
<evidence type="ECO:0008006" key="5">
    <source>
        <dbReference type="Google" id="ProtNLM"/>
    </source>
</evidence>
<keyword evidence="1" id="KW-0677">Repeat</keyword>
<dbReference type="NCBIfam" id="TIGR00756">
    <property type="entry name" value="PPR"/>
    <property type="match status" value="1"/>
</dbReference>
<dbReference type="AlphaFoldDB" id="A0A1X6PCG6"/>
<dbReference type="Proteomes" id="UP000218209">
    <property type="component" value="Unassembled WGS sequence"/>
</dbReference>
<protein>
    <recommendedName>
        <fullName evidence="5">Pentacotripeptide-repeat region of PRORP domain-containing protein</fullName>
    </recommendedName>
</protein>
<evidence type="ECO:0000256" key="1">
    <source>
        <dbReference type="ARBA" id="ARBA00022737"/>
    </source>
</evidence>
<dbReference type="EMBL" id="KV918810">
    <property type="protein sequence ID" value="OSX78571.1"/>
    <property type="molecule type" value="Genomic_DNA"/>
</dbReference>
<dbReference type="OrthoDB" id="185373at2759"/>
<accession>A0A1X6PCG6</accession>
<organism evidence="3 4">
    <name type="scientific">Porphyra umbilicalis</name>
    <name type="common">Purple laver</name>
    <name type="synonym">Red alga</name>
    <dbReference type="NCBI Taxonomy" id="2786"/>
    <lineage>
        <taxon>Eukaryota</taxon>
        <taxon>Rhodophyta</taxon>
        <taxon>Bangiophyceae</taxon>
        <taxon>Bangiales</taxon>
        <taxon>Bangiaceae</taxon>
        <taxon>Porphyra</taxon>
    </lineage>
</organism>
<evidence type="ECO:0000313" key="4">
    <source>
        <dbReference type="Proteomes" id="UP000218209"/>
    </source>
</evidence>
<dbReference type="InterPro" id="IPR002885">
    <property type="entry name" value="PPR_rpt"/>
</dbReference>
<dbReference type="PANTHER" id="PTHR47447">
    <property type="entry name" value="OS03G0856100 PROTEIN"/>
    <property type="match status" value="1"/>
</dbReference>
<reference evidence="3 4" key="1">
    <citation type="submission" date="2017-03" db="EMBL/GenBank/DDBJ databases">
        <title>WGS assembly of Porphyra umbilicalis.</title>
        <authorList>
            <person name="Brawley S.H."/>
            <person name="Blouin N.A."/>
            <person name="Ficko-Blean E."/>
            <person name="Wheeler G.L."/>
            <person name="Lohr M."/>
            <person name="Goodson H.V."/>
            <person name="Jenkins J.W."/>
            <person name="Blaby-Haas C.E."/>
            <person name="Helliwell K.E."/>
            <person name="Chan C."/>
            <person name="Marriage T."/>
            <person name="Bhattacharya D."/>
            <person name="Klein A.S."/>
            <person name="Badis Y."/>
            <person name="Brodie J."/>
            <person name="Cao Y."/>
            <person name="Collen J."/>
            <person name="Dittami S.M."/>
            <person name="Gachon C.M."/>
            <person name="Green B.R."/>
            <person name="Karpowicz S."/>
            <person name="Kim J.W."/>
            <person name="Kudahl U."/>
            <person name="Lin S."/>
            <person name="Michel G."/>
            <person name="Mittag M."/>
            <person name="Olson B.J."/>
            <person name="Pangilinan J."/>
            <person name="Peng Y."/>
            <person name="Qiu H."/>
            <person name="Shu S."/>
            <person name="Singer J.T."/>
            <person name="Smith A.G."/>
            <person name="Sprecher B.N."/>
            <person name="Wagner V."/>
            <person name="Wang W."/>
            <person name="Wang Z.-Y."/>
            <person name="Yan J."/>
            <person name="Yarish C."/>
            <person name="Zoeuner-Riek S."/>
            <person name="Zhuang Y."/>
            <person name="Zou Y."/>
            <person name="Lindquist E.A."/>
            <person name="Grimwood J."/>
            <person name="Barry K."/>
            <person name="Rokhsar D.S."/>
            <person name="Schmutz J."/>
            <person name="Stiller J.W."/>
            <person name="Grossman A.R."/>
            <person name="Prochnik S.E."/>
        </authorList>
    </citation>
    <scope>NUCLEOTIDE SEQUENCE [LARGE SCALE GENOMIC DNA]</scope>
    <source>
        <strain evidence="3">4086291</strain>
    </source>
</reference>
<dbReference type="PROSITE" id="PS51375">
    <property type="entry name" value="PPR"/>
    <property type="match status" value="1"/>
</dbReference>
<evidence type="ECO:0000313" key="3">
    <source>
        <dbReference type="EMBL" id="OSX78571.1"/>
    </source>
</evidence>
<feature type="repeat" description="PPR" evidence="2">
    <location>
        <begin position="9"/>
        <end position="44"/>
    </location>
</feature>
<keyword evidence="4" id="KW-1185">Reference proteome</keyword>
<dbReference type="Pfam" id="PF13812">
    <property type="entry name" value="PPR_3"/>
    <property type="match status" value="1"/>
</dbReference>
<dbReference type="InterPro" id="IPR011990">
    <property type="entry name" value="TPR-like_helical_dom_sf"/>
</dbReference>